<dbReference type="SUPFAM" id="SSF75217">
    <property type="entry name" value="alpha/beta knot"/>
    <property type="match status" value="1"/>
</dbReference>
<dbReference type="GO" id="GO:0006396">
    <property type="term" value="P:RNA processing"/>
    <property type="evidence" value="ECO:0007669"/>
    <property type="project" value="InterPro"/>
</dbReference>
<comment type="similarity">
    <text evidence="1">Belongs to the class IV-like SAM-binding methyltransferase superfamily. RNA methyltransferase TrmH family.</text>
</comment>
<dbReference type="SMART" id="SM00967">
    <property type="entry name" value="SpoU_sub_bind"/>
    <property type="match status" value="1"/>
</dbReference>
<dbReference type="InterPro" id="IPR013123">
    <property type="entry name" value="SpoU_subst-bd"/>
</dbReference>
<dbReference type="GO" id="GO:0005829">
    <property type="term" value="C:cytosol"/>
    <property type="evidence" value="ECO:0007669"/>
    <property type="project" value="TreeGrafter"/>
</dbReference>
<evidence type="ECO:0000313" key="6">
    <source>
        <dbReference type="Proteomes" id="UP000319449"/>
    </source>
</evidence>
<evidence type="ECO:0000256" key="2">
    <source>
        <dbReference type="ARBA" id="ARBA00022603"/>
    </source>
</evidence>
<dbReference type="EMBL" id="VLLN01000007">
    <property type="protein sequence ID" value="TWJ19621.1"/>
    <property type="molecule type" value="Genomic_DNA"/>
</dbReference>
<proteinExistence type="inferred from homology"/>
<dbReference type="RefSeq" id="WP_145020375.1">
    <property type="nucleotide sequence ID" value="NZ_VLLN01000007.1"/>
</dbReference>
<keyword evidence="3 5" id="KW-0808">Transferase</keyword>
<accession>A0A562VPE0</accession>
<dbReference type="Gene3D" id="3.30.1330.30">
    <property type="match status" value="1"/>
</dbReference>
<dbReference type="Proteomes" id="UP000319449">
    <property type="component" value="Unassembled WGS sequence"/>
</dbReference>
<dbReference type="CDD" id="cd18103">
    <property type="entry name" value="SpoU-like_RlmB"/>
    <property type="match status" value="1"/>
</dbReference>
<evidence type="ECO:0000313" key="5">
    <source>
        <dbReference type="EMBL" id="TWJ19621.1"/>
    </source>
</evidence>
<dbReference type="Gene3D" id="3.40.1280.10">
    <property type="match status" value="1"/>
</dbReference>
<evidence type="ECO:0000256" key="1">
    <source>
        <dbReference type="ARBA" id="ARBA00007228"/>
    </source>
</evidence>
<evidence type="ECO:0000256" key="3">
    <source>
        <dbReference type="ARBA" id="ARBA00022679"/>
    </source>
</evidence>
<dbReference type="PANTHER" id="PTHR46429">
    <property type="entry name" value="23S RRNA (GUANOSINE-2'-O-)-METHYLTRANSFERASE RLMB"/>
    <property type="match status" value="1"/>
</dbReference>
<sequence>MGEGHKDEIVYGINPVREALRSKRRAFELFVAEQAGEQRLARIVALAEEAGVSVRRRQRQDLTRLCGSEHHQGVVLRTEAFRYAAFEEILATCREHAGTGLILLLDGIQDPHNLGALVRTAACAGAQGVIIPRDRAVGVTPAAEKAAAGATATVPIAQVTNVVHAIDELKEAGFWVFGAAATAESLLYDQDLTGNVVLVVGSEGEGIRPLVQQHCDVLYAIPLLGGVASLNASVAGGISLFEAVRQRVSTARR</sequence>
<dbReference type="NCBIfam" id="TIGR00186">
    <property type="entry name" value="rRNA_methyl_3"/>
    <property type="match status" value="1"/>
</dbReference>
<name>A0A562VPE0_9BACT</name>
<dbReference type="GO" id="GO:0032259">
    <property type="term" value="P:methylation"/>
    <property type="evidence" value="ECO:0007669"/>
    <property type="project" value="UniProtKB-KW"/>
</dbReference>
<dbReference type="Pfam" id="PF00588">
    <property type="entry name" value="SpoU_methylase"/>
    <property type="match status" value="1"/>
</dbReference>
<reference evidence="5 6" key="1">
    <citation type="submission" date="2019-07" db="EMBL/GenBank/DDBJ databases">
        <title>Genomic Encyclopedia of Archaeal and Bacterial Type Strains, Phase II (KMG-II): from individual species to whole genera.</title>
        <authorList>
            <person name="Goeker M."/>
        </authorList>
    </citation>
    <scope>NUCLEOTIDE SEQUENCE [LARGE SCALE GENOMIC DNA]</scope>
    <source>
        <strain evidence="5 6">ATCC BAA-1139</strain>
    </source>
</reference>
<dbReference type="AlphaFoldDB" id="A0A562VPE0"/>
<dbReference type="FunFam" id="3.40.1280.10:FF:000008">
    <property type="entry name" value="Group 3 RNA methyltransferase TrmH"/>
    <property type="match status" value="1"/>
</dbReference>
<dbReference type="OrthoDB" id="9785673at2"/>
<feature type="domain" description="RNA 2-O ribose methyltransferase substrate binding" evidence="4">
    <location>
        <begin position="9"/>
        <end position="84"/>
    </location>
</feature>
<dbReference type="GO" id="GO:0003723">
    <property type="term" value="F:RNA binding"/>
    <property type="evidence" value="ECO:0007669"/>
    <property type="project" value="InterPro"/>
</dbReference>
<dbReference type="InterPro" id="IPR004441">
    <property type="entry name" value="rRNA_MeTrfase_TrmH"/>
</dbReference>
<gene>
    <name evidence="5" type="ORF">JN12_01421</name>
</gene>
<dbReference type="InterPro" id="IPR001537">
    <property type="entry name" value="SpoU_MeTrfase"/>
</dbReference>
<comment type="caution">
    <text evidence="5">The sequence shown here is derived from an EMBL/GenBank/DDBJ whole genome shotgun (WGS) entry which is preliminary data.</text>
</comment>
<dbReference type="InterPro" id="IPR029026">
    <property type="entry name" value="tRNA_m1G_MTases_N"/>
</dbReference>
<protein>
    <submittedName>
        <fullName evidence="5">23S rRNA (Guanosine2251-2'-O)-methyltransferase</fullName>
    </submittedName>
</protein>
<keyword evidence="2 5" id="KW-0489">Methyltransferase</keyword>
<evidence type="ECO:0000259" key="4">
    <source>
        <dbReference type="SMART" id="SM00967"/>
    </source>
</evidence>
<dbReference type="Pfam" id="PF08032">
    <property type="entry name" value="SpoU_sub_bind"/>
    <property type="match status" value="1"/>
</dbReference>
<keyword evidence="6" id="KW-1185">Reference proteome</keyword>
<dbReference type="GO" id="GO:0008173">
    <property type="term" value="F:RNA methyltransferase activity"/>
    <property type="evidence" value="ECO:0007669"/>
    <property type="project" value="InterPro"/>
</dbReference>
<dbReference type="PANTHER" id="PTHR46429:SF1">
    <property type="entry name" value="23S RRNA (GUANOSINE-2'-O-)-METHYLTRANSFERASE RLMB"/>
    <property type="match status" value="1"/>
</dbReference>
<dbReference type="InterPro" id="IPR029028">
    <property type="entry name" value="Alpha/beta_knot_MTases"/>
</dbReference>
<dbReference type="InterPro" id="IPR029064">
    <property type="entry name" value="Ribosomal_eL30-like_sf"/>
</dbReference>
<dbReference type="SUPFAM" id="SSF55315">
    <property type="entry name" value="L30e-like"/>
    <property type="match status" value="1"/>
</dbReference>
<organism evidence="5 6">
    <name type="scientific">Geobacter argillaceus</name>
    <dbReference type="NCBI Taxonomy" id="345631"/>
    <lineage>
        <taxon>Bacteria</taxon>
        <taxon>Pseudomonadati</taxon>
        <taxon>Thermodesulfobacteriota</taxon>
        <taxon>Desulfuromonadia</taxon>
        <taxon>Geobacterales</taxon>
        <taxon>Geobacteraceae</taxon>
        <taxon>Geobacter</taxon>
    </lineage>
</organism>